<accession>A0ACC1R7H9</accession>
<organism evidence="1 2">
    <name type="scientific">Lecanicillium saksenae</name>
    <dbReference type="NCBI Taxonomy" id="468837"/>
    <lineage>
        <taxon>Eukaryota</taxon>
        <taxon>Fungi</taxon>
        <taxon>Dikarya</taxon>
        <taxon>Ascomycota</taxon>
        <taxon>Pezizomycotina</taxon>
        <taxon>Sordariomycetes</taxon>
        <taxon>Hypocreomycetidae</taxon>
        <taxon>Hypocreales</taxon>
        <taxon>Cordycipitaceae</taxon>
        <taxon>Lecanicillium</taxon>
    </lineage>
</organism>
<dbReference type="EMBL" id="JANAKD010000004">
    <property type="protein sequence ID" value="KAJ3499685.1"/>
    <property type="molecule type" value="Genomic_DNA"/>
</dbReference>
<reference evidence="1" key="1">
    <citation type="submission" date="2022-07" db="EMBL/GenBank/DDBJ databases">
        <title>Genome Sequence of Lecanicillium saksenae.</title>
        <authorList>
            <person name="Buettner E."/>
        </authorList>
    </citation>
    <scope>NUCLEOTIDE SEQUENCE</scope>
    <source>
        <strain evidence="1">VT-O1</strain>
    </source>
</reference>
<comment type="caution">
    <text evidence="1">The sequence shown here is derived from an EMBL/GenBank/DDBJ whole genome shotgun (WGS) entry which is preliminary data.</text>
</comment>
<evidence type="ECO:0000313" key="1">
    <source>
        <dbReference type="EMBL" id="KAJ3499685.1"/>
    </source>
</evidence>
<evidence type="ECO:0000313" key="2">
    <source>
        <dbReference type="Proteomes" id="UP001148737"/>
    </source>
</evidence>
<gene>
    <name evidence="1" type="ORF">NLG97_g127</name>
</gene>
<protein>
    <submittedName>
        <fullName evidence="1">Uncharacterized protein</fullName>
    </submittedName>
</protein>
<name>A0ACC1R7H9_9HYPO</name>
<dbReference type="Proteomes" id="UP001148737">
    <property type="component" value="Unassembled WGS sequence"/>
</dbReference>
<keyword evidence="2" id="KW-1185">Reference proteome</keyword>
<proteinExistence type="predicted"/>
<sequence>MKSAAIWSALAAAANAVAPVVDVSYARYEGVKTGTTTQWLGIRYAAPPLGDLRFQKPSDPVQTHSLQQADKHGKICLGTDQAPNNATFATHSEDCLFLDVYAPSHASSSSRLPVFVFIQGGGFNSNSNANYNGTGLIHAANDSIVVVTFNYRVGVFGFLTDGDRATANNGLWDQVKVLEWVRAHIDRFGGDPSHVVIGGDSAGAASVAYHLTRGGNSAGHGLFVGAAAESVSFGTVLDVESSQYLYANYTARVGCAGEEDSVVCLRSKTSAELQAANINVVPLPGAQHPQLFMWNPVIDGDFITELPYDAFRRGDFVKVPVIIGDDTNGGTVFTPRSTATIAEMNTFLHDQFPSLTGEDLAMIGELFPNPHEQACPAKGCRWRQLSNAYGQMRYMCPGLTINDMYATHGVPASSWAYRWNVEDPAQMEEGIGVPHTVEVHAIFGPTNTAGAPRSYYVGEKNAHAVTVAQAYWASFIKTLNPNTYKAAGAVEWEPWGARKRRIVVNTGGQTNMESMDADLKTTCKFFQRIGHRIRQ</sequence>